<dbReference type="Proteomes" id="UP000010366">
    <property type="component" value="Chromosome"/>
</dbReference>
<evidence type="ECO:0000313" key="2">
    <source>
        <dbReference type="EMBL" id="AFY93264.1"/>
    </source>
</evidence>
<organism evidence="2 3">
    <name type="scientific">Chamaesiphon minutus (strain ATCC 27169 / PCC 6605)</name>
    <dbReference type="NCBI Taxonomy" id="1173020"/>
    <lineage>
        <taxon>Bacteria</taxon>
        <taxon>Bacillati</taxon>
        <taxon>Cyanobacteriota</taxon>
        <taxon>Cyanophyceae</taxon>
        <taxon>Gomontiellales</taxon>
        <taxon>Chamaesiphonaceae</taxon>
        <taxon>Chamaesiphon</taxon>
    </lineage>
</organism>
<protein>
    <submittedName>
        <fullName evidence="2">Uncharacterized protein</fullName>
    </submittedName>
</protein>
<dbReference type="HOGENOM" id="CLU_1764742_0_0_3"/>
<proteinExistence type="predicted"/>
<dbReference type="EMBL" id="CP003600">
    <property type="protein sequence ID" value="AFY93264.1"/>
    <property type="molecule type" value="Genomic_DNA"/>
</dbReference>
<dbReference type="KEGG" id="cmp:Cha6605_2180"/>
<sequence length="149" mass="16400">MKLLHSLKSVKALALAVVSAATMMSANLAPAMAQVFAPNATISFSNQGGYDAEYFVTGQIKTVNGRVLRNIPTFHTQNMLLFQKRSVSIPISKEEMRQGGRRIVTVTGRMSLNRQVFIQQSFPLINDMCFVNDKTFFNPRGQIASGACP</sequence>
<gene>
    <name evidence="2" type="ORF">Cha6605_2180</name>
</gene>
<keyword evidence="3" id="KW-1185">Reference proteome</keyword>
<evidence type="ECO:0000313" key="3">
    <source>
        <dbReference type="Proteomes" id="UP000010366"/>
    </source>
</evidence>
<dbReference type="AlphaFoldDB" id="K9UGF2"/>
<keyword evidence="1" id="KW-0732">Signal</keyword>
<dbReference type="STRING" id="1173020.Cha6605_2180"/>
<feature type="chain" id="PRO_5003936542" evidence="1">
    <location>
        <begin position="34"/>
        <end position="149"/>
    </location>
</feature>
<evidence type="ECO:0000256" key="1">
    <source>
        <dbReference type="SAM" id="SignalP"/>
    </source>
</evidence>
<dbReference type="OrthoDB" id="9840199at2"/>
<dbReference type="RefSeq" id="WP_015159419.1">
    <property type="nucleotide sequence ID" value="NC_019697.1"/>
</dbReference>
<accession>K9UGF2</accession>
<reference evidence="2 3" key="1">
    <citation type="submission" date="2012-05" db="EMBL/GenBank/DDBJ databases">
        <title>Finished chromosome of genome of Chamaesiphon sp. PCC 6605.</title>
        <authorList>
            <consortium name="US DOE Joint Genome Institute"/>
            <person name="Gugger M."/>
            <person name="Coursin T."/>
            <person name="Rippka R."/>
            <person name="Tandeau De Marsac N."/>
            <person name="Huntemann M."/>
            <person name="Wei C.-L."/>
            <person name="Han J."/>
            <person name="Detter J.C."/>
            <person name="Han C."/>
            <person name="Tapia R."/>
            <person name="Chen A."/>
            <person name="Kyrpides N."/>
            <person name="Mavromatis K."/>
            <person name="Markowitz V."/>
            <person name="Szeto E."/>
            <person name="Ivanova N."/>
            <person name="Pagani I."/>
            <person name="Pati A."/>
            <person name="Goodwin L."/>
            <person name="Nordberg H.P."/>
            <person name="Cantor M.N."/>
            <person name="Hua S.X."/>
            <person name="Woyke T."/>
            <person name="Kerfeld C.A."/>
        </authorList>
    </citation>
    <scope>NUCLEOTIDE SEQUENCE [LARGE SCALE GENOMIC DNA]</scope>
    <source>
        <strain evidence="3">ATCC 27169 / PCC 6605</strain>
    </source>
</reference>
<name>K9UGF2_CHAP6</name>
<feature type="signal peptide" evidence="1">
    <location>
        <begin position="1"/>
        <end position="33"/>
    </location>
</feature>